<dbReference type="EMBL" id="JANBUH010001863">
    <property type="protein sequence ID" value="KAJ2742137.1"/>
    <property type="molecule type" value="Genomic_DNA"/>
</dbReference>
<accession>A0A9W8L878</accession>
<protein>
    <submittedName>
        <fullName evidence="1">Uncharacterized protein</fullName>
    </submittedName>
</protein>
<gene>
    <name evidence="1" type="ORF">GGI19_006859</name>
</gene>
<dbReference type="Proteomes" id="UP001140011">
    <property type="component" value="Unassembled WGS sequence"/>
</dbReference>
<dbReference type="OrthoDB" id="203678at2759"/>
<organism evidence="1 2">
    <name type="scientific">Coemansia pectinata</name>
    <dbReference type="NCBI Taxonomy" id="1052879"/>
    <lineage>
        <taxon>Eukaryota</taxon>
        <taxon>Fungi</taxon>
        <taxon>Fungi incertae sedis</taxon>
        <taxon>Zoopagomycota</taxon>
        <taxon>Kickxellomycotina</taxon>
        <taxon>Kickxellomycetes</taxon>
        <taxon>Kickxellales</taxon>
        <taxon>Kickxellaceae</taxon>
        <taxon>Coemansia</taxon>
    </lineage>
</organism>
<comment type="caution">
    <text evidence="1">The sequence shown here is derived from an EMBL/GenBank/DDBJ whole genome shotgun (WGS) entry which is preliminary data.</text>
</comment>
<keyword evidence="2" id="KW-1185">Reference proteome</keyword>
<dbReference type="AlphaFoldDB" id="A0A9W8L878"/>
<name>A0A9W8L878_9FUNG</name>
<proteinExistence type="predicted"/>
<sequence length="148" mass="16163">MQIIKSAIEALRLNPGVLRTATEFQQVVVDSAFIRSWMLRYAGVAPNLKHPSVAPVIGQPQQQEQLAFGEQRRRSAMASSSNASLAATAAASPSINERDAQAIQNLIDDWISSAKACAVEQVLPDSKLVDKVVRNAWMSVYFAYDTTT</sequence>
<reference evidence="1" key="1">
    <citation type="submission" date="2022-07" db="EMBL/GenBank/DDBJ databases">
        <title>Phylogenomic reconstructions and comparative analyses of Kickxellomycotina fungi.</title>
        <authorList>
            <person name="Reynolds N.K."/>
            <person name="Stajich J.E."/>
            <person name="Barry K."/>
            <person name="Grigoriev I.V."/>
            <person name="Crous P."/>
            <person name="Smith M.E."/>
        </authorList>
    </citation>
    <scope>NUCLEOTIDE SEQUENCE</scope>
    <source>
        <strain evidence="1">BCRC 34297</strain>
    </source>
</reference>
<evidence type="ECO:0000313" key="1">
    <source>
        <dbReference type="EMBL" id="KAJ2742137.1"/>
    </source>
</evidence>
<evidence type="ECO:0000313" key="2">
    <source>
        <dbReference type="Proteomes" id="UP001140011"/>
    </source>
</evidence>